<dbReference type="AlphaFoldDB" id="R7T7R6"/>
<reference evidence="3" key="3">
    <citation type="submission" date="2015-06" db="UniProtKB">
        <authorList>
            <consortium name="EnsemblMetazoa"/>
        </authorList>
    </citation>
    <scope>IDENTIFICATION</scope>
</reference>
<dbReference type="Proteomes" id="UP000014760">
    <property type="component" value="Unassembled WGS sequence"/>
</dbReference>
<evidence type="ECO:0000256" key="1">
    <source>
        <dbReference type="SAM" id="MobiDB-lite"/>
    </source>
</evidence>
<proteinExistence type="predicted"/>
<feature type="region of interest" description="Disordered" evidence="1">
    <location>
        <begin position="58"/>
        <end position="77"/>
    </location>
</feature>
<sequence>MNTYWLAGMRGDPSTDQLSVQLRQEQRESLTLSLNNSSDAYDLHRRRKQSEACIFVPGSPSHVATNTSSENPPEENGAVSFTVGSDSPSKLSQMATDLINTGCQEYVKSLKNHYQDDPPKTEGCPFQNIRASKDCAPEVSSHADPVFPHFRQYRSNSIAAGNLLHGHTYLNRDSECLSRCESAEAHLETLCSAAFPFGQVPGSMLAASNSHSNSLSELKAANPDVDLISFESNTDLTRLSQKFRMTPQIFAMTARKSLLDASLDET</sequence>
<reference evidence="2 4" key="2">
    <citation type="journal article" date="2013" name="Nature">
        <title>Insights into bilaterian evolution from three spiralian genomes.</title>
        <authorList>
            <person name="Simakov O."/>
            <person name="Marletaz F."/>
            <person name="Cho S.J."/>
            <person name="Edsinger-Gonzales E."/>
            <person name="Havlak P."/>
            <person name="Hellsten U."/>
            <person name="Kuo D.H."/>
            <person name="Larsson T."/>
            <person name="Lv J."/>
            <person name="Arendt D."/>
            <person name="Savage R."/>
            <person name="Osoegawa K."/>
            <person name="de Jong P."/>
            <person name="Grimwood J."/>
            <person name="Chapman J.A."/>
            <person name="Shapiro H."/>
            <person name="Aerts A."/>
            <person name="Otillar R.P."/>
            <person name="Terry A.Y."/>
            <person name="Boore J.L."/>
            <person name="Grigoriev I.V."/>
            <person name="Lindberg D.R."/>
            <person name="Seaver E.C."/>
            <person name="Weisblat D.A."/>
            <person name="Putnam N.H."/>
            <person name="Rokhsar D.S."/>
        </authorList>
    </citation>
    <scope>NUCLEOTIDE SEQUENCE</scope>
    <source>
        <strain evidence="2 4">I ESC-2004</strain>
    </source>
</reference>
<feature type="compositionally biased region" description="Polar residues" evidence="1">
    <location>
        <begin position="62"/>
        <end position="71"/>
    </location>
</feature>
<reference evidence="4" key="1">
    <citation type="submission" date="2012-12" db="EMBL/GenBank/DDBJ databases">
        <authorList>
            <person name="Hellsten U."/>
            <person name="Grimwood J."/>
            <person name="Chapman J.A."/>
            <person name="Shapiro H."/>
            <person name="Aerts A."/>
            <person name="Otillar R.P."/>
            <person name="Terry A.Y."/>
            <person name="Boore J.L."/>
            <person name="Simakov O."/>
            <person name="Marletaz F."/>
            <person name="Cho S.-J."/>
            <person name="Edsinger-Gonzales E."/>
            <person name="Havlak P."/>
            <person name="Kuo D.-H."/>
            <person name="Larsson T."/>
            <person name="Lv J."/>
            <person name="Arendt D."/>
            <person name="Savage R."/>
            <person name="Osoegawa K."/>
            <person name="de Jong P."/>
            <person name="Lindberg D.R."/>
            <person name="Seaver E.C."/>
            <person name="Weisblat D.A."/>
            <person name="Putnam N.H."/>
            <person name="Grigoriev I.V."/>
            <person name="Rokhsar D.S."/>
        </authorList>
    </citation>
    <scope>NUCLEOTIDE SEQUENCE</scope>
    <source>
        <strain evidence="4">I ESC-2004</strain>
    </source>
</reference>
<dbReference type="EMBL" id="KB312312">
    <property type="protein sequence ID" value="ELT87465.1"/>
    <property type="molecule type" value="Genomic_DNA"/>
</dbReference>
<keyword evidence="4" id="KW-1185">Reference proteome</keyword>
<protein>
    <submittedName>
        <fullName evidence="2 3">Uncharacterized protein</fullName>
    </submittedName>
</protein>
<organism evidence="2">
    <name type="scientific">Capitella teleta</name>
    <name type="common">Polychaete worm</name>
    <dbReference type="NCBI Taxonomy" id="283909"/>
    <lineage>
        <taxon>Eukaryota</taxon>
        <taxon>Metazoa</taxon>
        <taxon>Spiralia</taxon>
        <taxon>Lophotrochozoa</taxon>
        <taxon>Annelida</taxon>
        <taxon>Polychaeta</taxon>
        <taxon>Sedentaria</taxon>
        <taxon>Scolecida</taxon>
        <taxon>Capitellidae</taxon>
        <taxon>Capitella</taxon>
    </lineage>
</organism>
<evidence type="ECO:0000313" key="3">
    <source>
        <dbReference type="EnsemblMetazoa" id="CapteP198840"/>
    </source>
</evidence>
<evidence type="ECO:0000313" key="4">
    <source>
        <dbReference type="Proteomes" id="UP000014760"/>
    </source>
</evidence>
<evidence type="ECO:0000313" key="2">
    <source>
        <dbReference type="EMBL" id="ELT87465.1"/>
    </source>
</evidence>
<dbReference type="EMBL" id="AMQN01003618">
    <property type="status" value="NOT_ANNOTATED_CDS"/>
    <property type="molecule type" value="Genomic_DNA"/>
</dbReference>
<dbReference type="HOGENOM" id="CLU_1046788_0_0_1"/>
<name>R7T7R6_CAPTE</name>
<accession>R7T7R6</accession>
<gene>
    <name evidence="2" type="ORF">CAPTEDRAFT_198840</name>
</gene>
<dbReference type="EnsemblMetazoa" id="CapteT198840">
    <property type="protein sequence ID" value="CapteP198840"/>
    <property type="gene ID" value="CapteG198840"/>
</dbReference>